<dbReference type="PANTHER" id="PTHR35841:SF1">
    <property type="entry name" value="PHOSPHONATES-BINDING PERIPLASMIC PROTEIN"/>
    <property type="match status" value="1"/>
</dbReference>
<dbReference type="Gene3D" id="3.40.190.10">
    <property type="entry name" value="Periplasmic binding protein-like II"/>
    <property type="match status" value="2"/>
</dbReference>
<protein>
    <submittedName>
        <fullName evidence="1">Phosphonate transport system substrate-binding protein</fullName>
    </submittedName>
</protein>
<organism evidence="1 2">
    <name type="scientific">Desulfomicrobium apsheronum</name>
    <dbReference type="NCBI Taxonomy" id="52560"/>
    <lineage>
        <taxon>Bacteria</taxon>
        <taxon>Pseudomonadati</taxon>
        <taxon>Thermodesulfobacteriota</taxon>
        <taxon>Desulfovibrionia</taxon>
        <taxon>Desulfovibrionales</taxon>
        <taxon>Desulfomicrobiaceae</taxon>
        <taxon>Desulfomicrobium</taxon>
    </lineage>
</organism>
<dbReference type="PANTHER" id="PTHR35841">
    <property type="entry name" value="PHOSPHONATES-BINDING PERIPLASMIC PROTEIN"/>
    <property type="match status" value="1"/>
</dbReference>
<dbReference type="EMBL" id="FORX01000004">
    <property type="protein sequence ID" value="SFJ59388.1"/>
    <property type="molecule type" value="Genomic_DNA"/>
</dbReference>
<dbReference type="STRING" id="52560.SAMN04488082_104202"/>
<dbReference type="AlphaFoldDB" id="A0A1I3SKT2"/>
<gene>
    <name evidence="1" type="ORF">SAMN04488082_104202</name>
</gene>
<accession>A0A1I3SKT2</accession>
<dbReference type="SUPFAM" id="SSF53850">
    <property type="entry name" value="Periplasmic binding protein-like II"/>
    <property type="match status" value="1"/>
</dbReference>
<name>A0A1I3SKT2_9BACT</name>
<proteinExistence type="predicted"/>
<dbReference type="Pfam" id="PF12974">
    <property type="entry name" value="Phosphonate-bd"/>
    <property type="match status" value="1"/>
</dbReference>
<keyword evidence="2" id="KW-1185">Reference proteome</keyword>
<reference evidence="2" key="1">
    <citation type="submission" date="2016-10" db="EMBL/GenBank/DDBJ databases">
        <authorList>
            <person name="Varghese N."/>
            <person name="Submissions S."/>
        </authorList>
    </citation>
    <scope>NUCLEOTIDE SEQUENCE [LARGE SCALE GENOMIC DNA]</scope>
    <source>
        <strain evidence="2">DSM 5918</strain>
    </source>
</reference>
<evidence type="ECO:0000313" key="1">
    <source>
        <dbReference type="EMBL" id="SFJ59388.1"/>
    </source>
</evidence>
<dbReference type="RefSeq" id="WP_218143742.1">
    <property type="nucleotide sequence ID" value="NZ_FORX01000004.1"/>
</dbReference>
<evidence type="ECO:0000313" key="2">
    <source>
        <dbReference type="Proteomes" id="UP000198635"/>
    </source>
</evidence>
<dbReference type="Proteomes" id="UP000198635">
    <property type="component" value="Unassembled WGS sequence"/>
</dbReference>
<sequence length="280" mass="30940">MRSIFFWMIFLLLPCPLQARTIVFAPLPMESRETVLKQFMPLAFYLKQTLGYEVQFDYSDNYAQILEKFRQGKVDLAYLGPLPYVSLRSIDEHAVPLVHFNEASGRPLYTCSIVALADADFTLVNMEKRKVALTQPLSTCGFLSTNGLLRKQGSSLAGNLYRYVSKHDEVAMAVVRGEYDIGGLKTAIAEKYGHLGLIVLARTSPLPSFGLIGNGATLSAEEQGAIRDALTHLDPAGRDKALLETWGANIRHGAVPARDDDYAPVRELLGDTLIPETGNF</sequence>